<dbReference type="PIRSF" id="PIRSF036382">
    <property type="entry name" value="RR_antiterm"/>
    <property type="match status" value="1"/>
</dbReference>
<dbReference type="GO" id="GO:0000160">
    <property type="term" value="P:phosphorelay signal transduction system"/>
    <property type="evidence" value="ECO:0007669"/>
    <property type="project" value="InterPro"/>
</dbReference>
<dbReference type="Pfam" id="PF03861">
    <property type="entry name" value="ANTAR"/>
    <property type="match status" value="1"/>
</dbReference>
<feature type="domain" description="Response regulatory" evidence="2">
    <location>
        <begin position="3"/>
        <end position="117"/>
    </location>
</feature>
<dbReference type="GO" id="GO:0003723">
    <property type="term" value="F:RNA binding"/>
    <property type="evidence" value="ECO:0007669"/>
    <property type="project" value="InterPro"/>
</dbReference>
<evidence type="ECO:0000259" key="2">
    <source>
        <dbReference type="PROSITE" id="PS50110"/>
    </source>
</evidence>
<evidence type="ECO:0000313" key="4">
    <source>
        <dbReference type="EMBL" id="PTQ87886.1"/>
    </source>
</evidence>
<comment type="caution">
    <text evidence="4">The sequence shown here is derived from an EMBL/GenBank/DDBJ whole genome shotgun (WGS) entry which is preliminary data.</text>
</comment>
<dbReference type="RefSeq" id="WP_107866651.1">
    <property type="nucleotide sequence ID" value="NZ_QAON01000016.1"/>
</dbReference>
<evidence type="ECO:0000259" key="3">
    <source>
        <dbReference type="PROSITE" id="PS50921"/>
    </source>
</evidence>
<gene>
    <name evidence="4" type="ORF">C8N29_11652</name>
</gene>
<dbReference type="Gene3D" id="1.10.10.10">
    <property type="entry name" value="Winged helix-like DNA-binding domain superfamily/Winged helix DNA-binding domain"/>
    <property type="match status" value="1"/>
</dbReference>
<keyword evidence="1" id="KW-0597">Phosphoprotein</keyword>
<name>A0A2T5IVH7_9GAMM</name>
<dbReference type="PROSITE" id="PS50110">
    <property type="entry name" value="RESPONSE_REGULATORY"/>
    <property type="match status" value="1"/>
</dbReference>
<reference evidence="4 5" key="1">
    <citation type="submission" date="2018-04" db="EMBL/GenBank/DDBJ databases">
        <title>Genomic Encyclopedia of Archaeal and Bacterial Type Strains, Phase II (KMG-II): from individual species to whole genera.</title>
        <authorList>
            <person name="Goeker M."/>
        </authorList>
    </citation>
    <scope>NUCLEOTIDE SEQUENCE [LARGE SCALE GENOMIC DNA]</scope>
    <source>
        <strain evidence="4 5">DSM 5822</strain>
    </source>
</reference>
<dbReference type="InterPro" id="IPR011006">
    <property type="entry name" value="CheY-like_superfamily"/>
</dbReference>
<dbReference type="InterPro" id="IPR008327">
    <property type="entry name" value="Sig_transdc_resp-reg_antiterm"/>
</dbReference>
<dbReference type="InterPro" id="IPR005561">
    <property type="entry name" value="ANTAR"/>
</dbReference>
<organism evidence="4 5">
    <name type="scientific">Agitococcus lubricus</name>
    <dbReference type="NCBI Taxonomy" id="1077255"/>
    <lineage>
        <taxon>Bacteria</taxon>
        <taxon>Pseudomonadati</taxon>
        <taxon>Pseudomonadota</taxon>
        <taxon>Gammaproteobacteria</taxon>
        <taxon>Moraxellales</taxon>
        <taxon>Moraxellaceae</taxon>
        <taxon>Agitococcus</taxon>
    </lineage>
</organism>
<dbReference type="SMART" id="SM01012">
    <property type="entry name" value="ANTAR"/>
    <property type="match status" value="1"/>
</dbReference>
<dbReference type="SMART" id="SM00448">
    <property type="entry name" value="REC"/>
    <property type="match status" value="1"/>
</dbReference>
<dbReference type="PROSITE" id="PS50921">
    <property type="entry name" value="ANTAR"/>
    <property type="match status" value="1"/>
</dbReference>
<dbReference type="Pfam" id="PF00072">
    <property type="entry name" value="Response_reg"/>
    <property type="match status" value="1"/>
</dbReference>
<keyword evidence="5" id="KW-1185">Reference proteome</keyword>
<proteinExistence type="predicted"/>
<protein>
    <submittedName>
        <fullName evidence="4">Response regulator receiver and ANTAR domain protein</fullName>
    </submittedName>
</protein>
<feature type="modified residue" description="4-aspartylphosphate" evidence="1">
    <location>
        <position position="53"/>
    </location>
</feature>
<dbReference type="AlphaFoldDB" id="A0A2T5IVH7"/>
<dbReference type="Proteomes" id="UP000244223">
    <property type="component" value="Unassembled WGS sequence"/>
</dbReference>
<feature type="domain" description="ANTAR" evidence="3">
    <location>
        <begin position="123"/>
        <end position="184"/>
    </location>
</feature>
<dbReference type="EMBL" id="QAON01000016">
    <property type="protein sequence ID" value="PTQ87886.1"/>
    <property type="molecule type" value="Genomic_DNA"/>
</dbReference>
<dbReference type="OrthoDB" id="9780153at2"/>
<dbReference type="InterPro" id="IPR001789">
    <property type="entry name" value="Sig_transdc_resp-reg_receiver"/>
</dbReference>
<sequence length="191" mass="21197">MLRVLLVNDTNKQVGRLRAALMQAGCDVVEEVTSALMIPKKVADLKADVVIIDTDSPSRDVLEQICVVSQDAPKPIVMVSEDTQPAAIKAAIKAGVSAYVVEDIDPQRLSAVLDIAQARFEQDQALMQQIRQAESKLNERKVVERAKGLLMQLRNMTEAEAYHAMRKMAMDRNIRIIDVAQKLLSMNDLLT</sequence>
<evidence type="ECO:0000313" key="5">
    <source>
        <dbReference type="Proteomes" id="UP000244223"/>
    </source>
</evidence>
<dbReference type="InterPro" id="IPR036388">
    <property type="entry name" value="WH-like_DNA-bd_sf"/>
</dbReference>
<dbReference type="SUPFAM" id="SSF52172">
    <property type="entry name" value="CheY-like"/>
    <property type="match status" value="1"/>
</dbReference>
<evidence type="ECO:0000256" key="1">
    <source>
        <dbReference type="PROSITE-ProRule" id="PRU00169"/>
    </source>
</evidence>
<accession>A0A2T5IVH7</accession>
<dbReference type="Gene3D" id="3.40.50.2300">
    <property type="match status" value="1"/>
</dbReference>